<evidence type="ECO:0000256" key="1">
    <source>
        <dbReference type="ARBA" id="ARBA00022679"/>
    </source>
</evidence>
<evidence type="ECO:0000313" key="4">
    <source>
        <dbReference type="EMBL" id="MFC7255696.1"/>
    </source>
</evidence>
<dbReference type="GeneID" id="96954065"/>
<sequence length="161" mass="17875">MVAVESAEPDDADAVADRWADLAAGQRRYGSHLRPDESGAAIRELMARAAADGRLDVARTDDDIVGFVRYDIERGPLAQDVIRGVVRDLYVDPERRGEGVGGALLDAAERELLARGADVVTVEAMADNEDAIRLYERRGYRPHRIAFEREVENDKRSRGNR</sequence>
<keyword evidence="5" id="KW-1185">Reference proteome</keyword>
<protein>
    <submittedName>
        <fullName evidence="4">GNAT family N-acetyltransferase</fullName>
        <ecNumber evidence="4">2.3.-.-</ecNumber>
    </submittedName>
</protein>
<accession>A0ABD5ZZM4</accession>
<reference evidence="4 5" key="1">
    <citation type="journal article" date="2019" name="Int. J. Syst. Evol. Microbiol.">
        <title>The Global Catalogue of Microorganisms (GCM) 10K type strain sequencing project: providing services to taxonomists for standard genome sequencing and annotation.</title>
        <authorList>
            <consortium name="The Broad Institute Genomics Platform"/>
            <consortium name="The Broad Institute Genome Sequencing Center for Infectious Disease"/>
            <person name="Wu L."/>
            <person name="Ma J."/>
        </authorList>
    </citation>
    <scope>NUCLEOTIDE SEQUENCE [LARGE SCALE GENOMIC DNA]</scope>
    <source>
        <strain evidence="4 5">GX21</strain>
    </source>
</reference>
<evidence type="ECO:0000313" key="5">
    <source>
        <dbReference type="Proteomes" id="UP001596434"/>
    </source>
</evidence>
<dbReference type="InterPro" id="IPR016181">
    <property type="entry name" value="Acyl_CoA_acyltransferase"/>
</dbReference>
<dbReference type="CDD" id="cd04301">
    <property type="entry name" value="NAT_SF"/>
    <property type="match status" value="1"/>
</dbReference>
<evidence type="ECO:0000256" key="2">
    <source>
        <dbReference type="ARBA" id="ARBA00023315"/>
    </source>
</evidence>
<dbReference type="SUPFAM" id="SSF55729">
    <property type="entry name" value="Acyl-CoA N-acyltransferases (Nat)"/>
    <property type="match status" value="1"/>
</dbReference>
<dbReference type="GO" id="GO:0016746">
    <property type="term" value="F:acyltransferase activity"/>
    <property type="evidence" value="ECO:0007669"/>
    <property type="project" value="UniProtKB-KW"/>
</dbReference>
<dbReference type="PANTHER" id="PTHR43877">
    <property type="entry name" value="AMINOALKYLPHOSPHONATE N-ACETYLTRANSFERASE-RELATED-RELATED"/>
    <property type="match status" value="1"/>
</dbReference>
<dbReference type="Proteomes" id="UP001596434">
    <property type="component" value="Unassembled WGS sequence"/>
</dbReference>
<name>A0ABD5ZZM4_9EURY</name>
<dbReference type="InterPro" id="IPR000182">
    <property type="entry name" value="GNAT_dom"/>
</dbReference>
<keyword evidence="1 4" id="KW-0808">Transferase</keyword>
<comment type="caution">
    <text evidence="4">The sequence shown here is derived from an EMBL/GenBank/DDBJ whole genome shotgun (WGS) entry which is preliminary data.</text>
</comment>
<organism evidence="4 5">
    <name type="scientific">Haloplanus litoreus</name>
    <dbReference type="NCBI Taxonomy" id="767515"/>
    <lineage>
        <taxon>Archaea</taxon>
        <taxon>Methanobacteriati</taxon>
        <taxon>Methanobacteriota</taxon>
        <taxon>Stenosarchaea group</taxon>
        <taxon>Halobacteria</taxon>
        <taxon>Halobacteriales</taxon>
        <taxon>Haloferacaceae</taxon>
        <taxon>Haloplanus</taxon>
    </lineage>
</organism>
<gene>
    <name evidence="4" type="ORF">ACFQKE_10400</name>
</gene>
<dbReference type="PROSITE" id="PS51186">
    <property type="entry name" value="GNAT"/>
    <property type="match status" value="1"/>
</dbReference>
<dbReference type="RefSeq" id="WP_379703923.1">
    <property type="nucleotide sequence ID" value="NZ_JBHTAT010000001.1"/>
</dbReference>
<dbReference type="InterPro" id="IPR050832">
    <property type="entry name" value="Bact_Acetyltransf"/>
</dbReference>
<keyword evidence="2 4" id="KW-0012">Acyltransferase</keyword>
<feature type="domain" description="N-acetyltransferase" evidence="3">
    <location>
        <begin position="2"/>
        <end position="161"/>
    </location>
</feature>
<dbReference type="Gene3D" id="3.40.630.30">
    <property type="match status" value="1"/>
</dbReference>
<dbReference type="EMBL" id="JBHTAT010000001">
    <property type="protein sequence ID" value="MFC7255696.1"/>
    <property type="molecule type" value="Genomic_DNA"/>
</dbReference>
<dbReference type="AlphaFoldDB" id="A0ABD5ZZM4"/>
<dbReference type="Pfam" id="PF00583">
    <property type="entry name" value="Acetyltransf_1"/>
    <property type="match status" value="1"/>
</dbReference>
<dbReference type="EC" id="2.3.-.-" evidence="4"/>
<evidence type="ECO:0000259" key="3">
    <source>
        <dbReference type="PROSITE" id="PS51186"/>
    </source>
</evidence>
<proteinExistence type="predicted"/>